<dbReference type="CDD" id="cd06259">
    <property type="entry name" value="YdcF-like"/>
    <property type="match status" value="1"/>
</dbReference>
<organism evidence="2 3">
    <name type="scientific">Actinomadura fulvescens</name>
    <dbReference type="NCBI Taxonomy" id="46160"/>
    <lineage>
        <taxon>Bacteria</taxon>
        <taxon>Bacillati</taxon>
        <taxon>Actinomycetota</taxon>
        <taxon>Actinomycetes</taxon>
        <taxon>Streptosporangiales</taxon>
        <taxon>Thermomonosporaceae</taxon>
        <taxon>Actinomadura</taxon>
    </lineage>
</organism>
<dbReference type="InterPro" id="IPR051599">
    <property type="entry name" value="Cell_Envelope_Assoc"/>
</dbReference>
<sequence length="229" mass="25125">MISRVLAWATPARLRRLVLPLSVLVGLLAYGVLAPLGWAYADTARYRHSPDKVPTTPVALVLGAGVWGGQPSILLARRLDVAADLYRRGKVKVLLVSGDNRVEHYDEPTVMRDYLIAHGVPAHKIVRDFAGLDTWDSCARAKRIFQVDRLTVVTQNFHLPRAVALCRAAGLEAFGVGDDSMADRRDATVKGYVREPLAMIKAMTDLSARRDPKLLGRQEPGVKEALATP</sequence>
<dbReference type="RefSeq" id="WP_344546334.1">
    <property type="nucleotide sequence ID" value="NZ_BAAATD010000010.1"/>
</dbReference>
<evidence type="ECO:0000313" key="3">
    <source>
        <dbReference type="Proteomes" id="UP001501509"/>
    </source>
</evidence>
<protein>
    <submittedName>
        <fullName evidence="2">ElyC/SanA/YdcF family protein</fullName>
    </submittedName>
</protein>
<dbReference type="Pfam" id="PF02698">
    <property type="entry name" value="DUF218"/>
    <property type="match status" value="1"/>
</dbReference>
<proteinExistence type="predicted"/>
<evidence type="ECO:0000313" key="2">
    <source>
        <dbReference type="EMBL" id="GAA2620454.1"/>
    </source>
</evidence>
<dbReference type="PANTHER" id="PTHR30336">
    <property type="entry name" value="INNER MEMBRANE PROTEIN, PROBABLE PERMEASE"/>
    <property type="match status" value="1"/>
</dbReference>
<evidence type="ECO:0000259" key="1">
    <source>
        <dbReference type="Pfam" id="PF02698"/>
    </source>
</evidence>
<comment type="caution">
    <text evidence="2">The sequence shown here is derived from an EMBL/GenBank/DDBJ whole genome shotgun (WGS) entry which is preliminary data.</text>
</comment>
<keyword evidence="3" id="KW-1185">Reference proteome</keyword>
<dbReference type="EMBL" id="BAAATD010000010">
    <property type="protein sequence ID" value="GAA2620454.1"/>
    <property type="molecule type" value="Genomic_DNA"/>
</dbReference>
<gene>
    <name evidence="2" type="ORF">GCM10010411_65360</name>
</gene>
<name>A0ABN3Q8X0_9ACTN</name>
<accession>A0ABN3Q8X0</accession>
<reference evidence="2 3" key="1">
    <citation type="journal article" date="2019" name="Int. J. Syst. Evol. Microbiol.">
        <title>The Global Catalogue of Microorganisms (GCM) 10K type strain sequencing project: providing services to taxonomists for standard genome sequencing and annotation.</title>
        <authorList>
            <consortium name="The Broad Institute Genomics Platform"/>
            <consortium name="The Broad Institute Genome Sequencing Center for Infectious Disease"/>
            <person name="Wu L."/>
            <person name="Ma J."/>
        </authorList>
    </citation>
    <scope>NUCLEOTIDE SEQUENCE [LARGE SCALE GENOMIC DNA]</scope>
    <source>
        <strain evidence="2 3">JCM 6833</strain>
    </source>
</reference>
<dbReference type="Proteomes" id="UP001501509">
    <property type="component" value="Unassembled WGS sequence"/>
</dbReference>
<dbReference type="InterPro" id="IPR003848">
    <property type="entry name" value="DUF218"/>
</dbReference>
<feature type="domain" description="DUF218" evidence="1">
    <location>
        <begin position="58"/>
        <end position="173"/>
    </location>
</feature>
<dbReference type="PANTHER" id="PTHR30336:SF6">
    <property type="entry name" value="INTEGRAL MEMBRANE PROTEIN"/>
    <property type="match status" value="1"/>
</dbReference>